<feature type="domain" description="TadE-like" evidence="2">
    <location>
        <begin position="30"/>
        <end position="72"/>
    </location>
</feature>
<dbReference type="Pfam" id="PF07811">
    <property type="entry name" value="TadE"/>
    <property type="match status" value="1"/>
</dbReference>
<feature type="transmembrane region" description="Helical" evidence="1">
    <location>
        <begin position="36"/>
        <end position="60"/>
    </location>
</feature>
<gene>
    <name evidence="3" type="ORF">CAK95_06605</name>
</gene>
<accession>A0A1W6ZZR5</accession>
<keyword evidence="1" id="KW-0472">Membrane</keyword>
<evidence type="ECO:0000313" key="4">
    <source>
        <dbReference type="Proteomes" id="UP000194137"/>
    </source>
</evidence>
<dbReference type="STRING" id="1235591.CAK95_06605"/>
<dbReference type="Proteomes" id="UP000194137">
    <property type="component" value="Chromosome"/>
</dbReference>
<dbReference type="EMBL" id="CP021112">
    <property type="protein sequence ID" value="ARQ02800.1"/>
    <property type="molecule type" value="Genomic_DNA"/>
</dbReference>
<keyword evidence="1" id="KW-0812">Transmembrane</keyword>
<dbReference type="RefSeq" id="WP_086091245.1">
    <property type="nucleotide sequence ID" value="NZ_CP021112.1"/>
</dbReference>
<sequence length="191" mass="20924">MSKTFKQKLFGAARSKAPRLLCRFLRRKDGAAAVEFAFVMVPFLMLMFAIMETALIFFAGQTLETAAANSGRLILTGQAQSQKFDAAKFKQEVCARVYALFDCEGGLIVDVRTYNSFASIDNSKPIDADGKLTLNPTYAPGGPGDIVVVRLGYQWPIHLSLLGFNLSDLTGEKRLLLATAAFRNEPFSVAQ</sequence>
<organism evidence="3 4">
    <name type="scientific">Pseudorhodoplanes sinuspersici</name>
    <dbReference type="NCBI Taxonomy" id="1235591"/>
    <lineage>
        <taxon>Bacteria</taxon>
        <taxon>Pseudomonadati</taxon>
        <taxon>Pseudomonadota</taxon>
        <taxon>Alphaproteobacteria</taxon>
        <taxon>Hyphomicrobiales</taxon>
        <taxon>Pseudorhodoplanes</taxon>
    </lineage>
</organism>
<dbReference type="KEGG" id="psin:CAK95_06605"/>
<keyword evidence="4" id="KW-1185">Reference proteome</keyword>
<reference evidence="3 4" key="1">
    <citation type="submission" date="2017-05" db="EMBL/GenBank/DDBJ databases">
        <title>Full genome sequence of Pseudorhodoplanes sinuspersici.</title>
        <authorList>
            <person name="Dastgheib S.M.M."/>
            <person name="Shavandi M."/>
            <person name="Tirandaz H."/>
        </authorList>
    </citation>
    <scope>NUCLEOTIDE SEQUENCE [LARGE SCALE GENOMIC DNA]</scope>
    <source>
        <strain evidence="3 4">RIPI110</strain>
    </source>
</reference>
<evidence type="ECO:0000256" key="1">
    <source>
        <dbReference type="SAM" id="Phobius"/>
    </source>
</evidence>
<evidence type="ECO:0000313" key="3">
    <source>
        <dbReference type="EMBL" id="ARQ02800.1"/>
    </source>
</evidence>
<proteinExistence type="predicted"/>
<protein>
    <recommendedName>
        <fullName evidence="2">TadE-like domain-containing protein</fullName>
    </recommendedName>
</protein>
<keyword evidence="1" id="KW-1133">Transmembrane helix</keyword>
<dbReference type="AlphaFoldDB" id="A0A1W6ZZR5"/>
<evidence type="ECO:0000259" key="2">
    <source>
        <dbReference type="Pfam" id="PF07811"/>
    </source>
</evidence>
<name>A0A1W6ZZR5_9HYPH</name>
<dbReference type="OrthoDB" id="7349713at2"/>
<dbReference type="InterPro" id="IPR012495">
    <property type="entry name" value="TadE-like_dom"/>
</dbReference>